<dbReference type="SUPFAM" id="SSF64182">
    <property type="entry name" value="DHH phosphoesterases"/>
    <property type="match status" value="1"/>
</dbReference>
<evidence type="ECO:0000259" key="5">
    <source>
        <dbReference type="SMART" id="SM01131"/>
    </source>
</evidence>
<dbReference type="GO" id="GO:0005737">
    <property type="term" value="C:cytoplasm"/>
    <property type="evidence" value="ECO:0007669"/>
    <property type="project" value="InterPro"/>
</dbReference>
<dbReference type="AlphaFoldDB" id="A0A0D2AKI3"/>
<dbReference type="GO" id="GO:0046872">
    <property type="term" value="F:metal ion binding"/>
    <property type="evidence" value="ECO:0007669"/>
    <property type="project" value="UniProtKB-KW"/>
</dbReference>
<dbReference type="FunCoup" id="A0A0D2AKI3">
    <property type="interactions" value="218"/>
</dbReference>
<dbReference type="InParanoid" id="A0A0D2AKI3"/>
<keyword evidence="3" id="KW-0378">Hydrolase</keyword>
<reference evidence="6 7" key="1">
    <citation type="submission" date="2015-01" db="EMBL/GenBank/DDBJ databases">
        <title>The Genome Sequence of Ochroconis gallopava CBS43764.</title>
        <authorList>
            <consortium name="The Broad Institute Genomics Platform"/>
            <person name="Cuomo C."/>
            <person name="de Hoog S."/>
            <person name="Gorbushina A."/>
            <person name="Stielow B."/>
            <person name="Teixiera M."/>
            <person name="Abouelleil A."/>
            <person name="Chapman S.B."/>
            <person name="Priest M."/>
            <person name="Young S.K."/>
            <person name="Wortman J."/>
            <person name="Nusbaum C."/>
            <person name="Birren B."/>
        </authorList>
    </citation>
    <scope>NUCLEOTIDE SEQUENCE [LARGE SCALE GENOMIC DNA]</scope>
    <source>
        <strain evidence="6 7">CBS 43764</strain>
    </source>
</reference>
<protein>
    <recommendedName>
        <fullName evidence="5">DHHA2 domain-containing protein</fullName>
    </recommendedName>
</protein>
<dbReference type="Gene3D" id="3.90.1640.10">
    <property type="entry name" value="inorganic pyrophosphatase (n-terminal core)"/>
    <property type="match status" value="1"/>
</dbReference>
<dbReference type="InterPro" id="IPR038222">
    <property type="entry name" value="DHHA2_dom_sf"/>
</dbReference>
<comment type="cofactor">
    <cofactor evidence="1">
        <name>Mn(2+)</name>
        <dbReference type="ChEBI" id="CHEBI:29035"/>
    </cofactor>
</comment>
<keyword evidence="2" id="KW-0479">Metal-binding</keyword>
<dbReference type="InterPro" id="IPR004097">
    <property type="entry name" value="DHHA2"/>
</dbReference>
<evidence type="ECO:0000256" key="1">
    <source>
        <dbReference type="ARBA" id="ARBA00001936"/>
    </source>
</evidence>
<dbReference type="GO" id="GO:0004309">
    <property type="term" value="F:exopolyphosphatase activity"/>
    <property type="evidence" value="ECO:0007669"/>
    <property type="project" value="TreeGrafter"/>
</dbReference>
<feature type="domain" description="DHHA2" evidence="5">
    <location>
        <begin position="268"/>
        <end position="431"/>
    </location>
</feature>
<dbReference type="GeneID" id="27310177"/>
<dbReference type="Proteomes" id="UP000053259">
    <property type="component" value="Unassembled WGS sequence"/>
</dbReference>
<evidence type="ECO:0000313" key="6">
    <source>
        <dbReference type="EMBL" id="KIW07358.1"/>
    </source>
</evidence>
<dbReference type="PANTHER" id="PTHR12112">
    <property type="entry name" value="BNIP - RELATED"/>
    <property type="match status" value="1"/>
</dbReference>
<proteinExistence type="predicted"/>
<keyword evidence="7" id="KW-1185">Reference proteome</keyword>
<sequence>MAYSRTSLGSFLRHAKSGLASAIAKGDKVKFVIGNESADLDSLTSSLLLAYIRSTAPPANASSRIYYPVLNIPARDIELRPEFLALLPHANVDPGSLITLDDLRKRETSPFALAPQATSWILVDHNALQGSLGSVYSARVIGCIDHHEDEHQIPDDTGDEPRIIKKSGSCTSLVTNYCQGMWDKISADASTSNEMKAGDDAASLGRDAASSSLWDTQVAKLAIASILIDTNNLRDKVTEHDVLAVKYLESKIIASQEGSKSYSRDQFFKEISEAKQNIGQLKLHDILRKDYKEWTEGGQVLGISSVVKDIDFLVEKAAQEGSGGNKFELFVQAVDSFAKDRGLGLYAIMTTSTSPEGEFQRELFVSATNAQTVEAAAKFVNHSATELGLAKWRGPVDGVEYSRADCWRRIWQQNNVAHSRKRVAPLLRDAMKSEDTEGGWQKQ</sequence>
<organism evidence="6 7">
    <name type="scientific">Verruconis gallopava</name>
    <dbReference type="NCBI Taxonomy" id="253628"/>
    <lineage>
        <taxon>Eukaryota</taxon>
        <taxon>Fungi</taxon>
        <taxon>Dikarya</taxon>
        <taxon>Ascomycota</taxon>
        <taxon>Pezizomycotina</taxon>
        <taxon>Dothideomycetes</taxon>
        <taxon>Pleosporomycetidae</taxon>
        <taxon>Venturiales</taxon>
        <taxon>Sympoventuriaceae</taxon>
        <taxon>Verruconis</taxon>
    </lineage>
</organism>
<dbReference type="PANTHER" id="PTHR12112:SF39">
    <property type="entry name" value="EG:152A3.5 PROTEIN (FBGN0003116_PN PROTEIN)"/>
    <property type="match status" value="1"/>
</dbReference>
<dbReference type="SMART" id="SM01131">
    <property type="entry name" value="DHHA2"/>
    <property type="match status" value="1"/>
</dbReference>
<accession>A0A0D2AKI3</accession>
<dbReference type="InterPro" id="IPR038763">
    <property type="entry name" value="DHH_sf"/>
</dbReference>
<name>A0A0D2AKI3_9PEZI</name>
<evidence type="ECO:0000256" key="4">
    <source>
        <dbReference type="ARBA" id="ARBA00023211"/>
    </source>
</evidence>
<dbReference type="Pfam" id="PF02833">
    <property type="entry name" value="DHHA2"/>
    <property type="match status" value="1"/>
</dbReference>
<gene>
    <name evidence="6" type="ORF">PV09_02204</name>
</gene>
<evidence type="ECO:0000313" key="7">
    <source>
        <dbReference type="Proteomes" id="UP000053259"/>
    </source>
</evidence>
<dbReference type="EMBL" id="KN847533">
    <property type="protein sequence ID" value="KIW07358.1"/>
    <property type="molecule type" value="Genomic_DNA"/>
</dbReference>
<dbReference type="OrthoDB" id="374045at2759"/>
<dbReference type="Gene3D" id="3.10.310.20">
    <property type="entry name" value="DHHA2 domain"/>
    <property type="match status" value="1"/>
</dbReference>
<keyword evidence="4" id="KW-0464">Manganese</keyword>
<dbReference type="STRING" id="253628.A0A0D2AKI3"/>
<evidence type="ECO:0000256" key="2">
    <source>
        <dbReference type="ARBA" id="ARBA00022723"/>
    </source>
</evidence>
<dbReference type="VEuPathDB" id="FungiDB:PV09_02204"/>
<evidence type="ECO:0000256" key="3">
    <source>
        <dbReference type="ARBA" id="ARBA00022801"/>
    </source>
</evidence>
<dbReference type="InterPro" id="IPR001667">
    <property type="entry name" value="DDH_dom"/>
</dbReference>
<dbReference type="RefSeq" id="XP_016217227.1">
    <property type="nucleotide sequence ID" value="XM_016355211.1"/>
</dbReference>
<dbReference type="Pfam" id="PF01368">
    <property type="entry name" value="DHH"/>
    <property type="match status" value="1"/>
</dbReference>
<dbReference type="HOGENOM" id="CLU_019358_1_0_1"/>